<comment type="function">
    <text evidence="1">DNA polymerase III is a complex, multichain enzyme responsible for most of the replicative synthesis in bacteria. The epsilon subunit contain the editing function and is a proofreading 3'-5' exonuclease.</text>
</comment>
<dbReference type="STRING" id="1166073.SAMN05192530_101276"/>
<dbReference type="AlphaFoldDB" id="A0A1H0CEX7"/>
<evidence type="ECO:0000256" key="3">
    <source>
        <dbReference type="PROSITE-ProRule" id="PRU00325"/>
    </source>
</evidence>
<feature type="domain" description="SWIM-type" evidence="4">
    <location>
        <begin position="224"/>
        <end position="262"/>
    </location>
</feature>
<dbReference type="GO" id="GO:0006259">
    <property type="term" value="P:DNA metabolic process"/>
    <property type="evidence" value="ECO:0007669"/>
    <property type="project" value="UniProtKB-ARBA"/>
</dbReference>
<dbReference type="Gene3D" id="3.30.420.10">
    <property type="entry name" value="Ribonuclease H-like superfamily/Ribonuclease H"/>
    <property type="match status" value="1"/>
</dbReference>
<keyword evidence="3" id="KW-0479">Metal-binding</keyword>
<dbReference type="GO" id="GO:0003676">
    <property type="term" value="F:nucleic acid binding"/>
    <property type="evidence" value="ECO:0007669"/>
    <property type="project" value="InterPro"/>
</dbReference>
<dbReference type="Pfam" id="PF00929">
    <property type="entry name" value="RNase_T"/>
    <property type="match status" value="1"/>
</dbReference>
<sequence>MTVVAIDFETANSDPASPCALGLAFVEGTEITRRLYTLVRPPELAFDPGNIRVHGIRSQDVVDAPEFPEIWREIECELSGALLVAHNASFDMRVLGATLGHYGLAIPPMRSFCTVSMSRRLWPEMASRKLSALAHHFDIAFTHHHAGEDAYACAAIALEGVREAGRNTIGDLAEEMGLVRPVAARPARASGGIAARAMRARTVRASASEGTLRFLMRGSKGTAYDMSLRASSRAMPILQCSCPGSRFRPDCRHVRMVIAGDHSELMARSEEERQALSQLLSAAFRAQVAA</sequence>
<keyword evidence="6" id="KW-1185">Reference proteome</keyword>
<dbReference type="PANTHER" id="PTHR30231:SF42">
    <property type="entry name" value="EXONUCLEASE"/>
    <property type="match status" value="1"/>
</dbReference>
<gene>
    <name evidence="5" type="ORF">SAMN05192530_101276</name>
</gene>
<dbReference type="FunFam" id="3.30.420.10:FF:000045">
    <property type="entry name" value="3'-5' exonuclease DinG"/>
    <property type="match status" value="1"/>
</dbReference>
<dbReference type="EMBL" id="FNIT01000001">
    <property type="protein sequence ID" value="SDN56373.1"/>
    <property type="molecule type" value="Genomic_DNA"/>
</dbReference>
<evidence type="ECO:0000259" key="4">
    <source>
        <dbReference type="PROSITE" id="PS50966"/>
    </source>
</evidence>
<dbReference type="SUPFAM" id="SSF53098">
    <property type="entry name" value="Ribonuclease H-like"/>
    <property type="match status" value="1"/>
</dbReference>
<dbReference type="InterPro" id="IPR036397">
    <property type="entry name" value="RNaseH_sf"/>
</dbReference>
<protein>
    <submittedName>
        <fullName evidence="5">DNA polymerase-3 subunit epsilon</fullName>
    </submittedName>
</protein>
<dbReference type="Proteomes" id="UP000198793">
    <property type="component" value="Unassembled WGS sequence"/>
</dbReference>
<evidence type="ECO:0000313" key="6">
    <source>
        <dbReference type="Proteomes" id="UP000198793"/>
    </source>
</evidence>
<dbReference type="GO" id="GO:0005829">
    <property type="term" value="C:cytosol"/>
    <property type="evidence" value="ECO:0007669"/>
    <property type="project" value="TreeGrafter"/>
</dbReference>
<dbReference type="InterPro" id="IPR012337">
    <property type="entry name" value="RNaseH-like_sf"/>
</dbReference>
<keyword evidence="3" id="KW-0862">Zinc</keyword>
<dbReference type="PANTHER" id="PTHR30231">
    <property type="entry name" value="DNA POLYMERASE III SUBUNIT EPSILON"/>
    <property type="match status" value="1"/>
</dbReference>
<accession>A0A1H0CEX7</accession>
<keyword evidence="3" id="KW-0863">Zinc-finger</keyword>
<dbReference type="RefSeq" id="WP_170842416.1">
    <property type="nucleotide sequence ID" value="NZ_FNIT01000001.1"/>
</dbReference>
<evidence type="ECO:0000256" key="2">
    <source>
        <dbReference type="ARBA" id="ARBA00026073"/>
    </source>
</evidence>
<evidence type="ECO:0000256" key="1">
    <source>
        <dbReference type="ARBA" id="ARBA00025483"/>
    </source>
</evidence>
<name>A0A1H0CEX7_9HYPH</name>
<dbReference type="CDD" id="cd06130">
    <property type="entry name" value="DNA_pol_III_epsilon_like"/>
    <property type="match status" value="1"/>
</dbReference>
<reference evidence="5 6" key="1">
    <citation type="submission" date="2016-10" db="EMBL/GenBank/DDBJ databases">
        <authorList>
            <person name="de Groot N.N."/>
        </authorList>
    </citation>
    <scope>NUCLEOTIDE SEQUENCE [LARGE SCALE GENOMIC DNA]</scope>
    <source>
        <strain evidence="6">L7-484,KACC 16230,DSM 25025</strain>
    </source>
</reference>
<dbReference type="InterPro" id="IPR007527">
    <property type="entry name" value="Znf_SWIM"/>
</dbReference>
<proteinExistence type="predicted"/>
<dbReference type="SMART" id="SM00479">
    <property type="entry name" value="EXOIII"/>
    <property type="match status" value="1"/>
</dbReference>
<dbReference type="InterPro" id="IPR013520">
    <property type="entry name" value="Ribonucl_H"/>
</dbReference>
<dbReference type="GO" id="GO:0008408">
    <property type="term" value="F:3'-5' exonuclease activity"/>
    <property type="evidence" value="ECO:0007669"/>
    <property type="project" value="TreeGrafter"/>
</dbReference>
<dbReference type="PROSITE" id="PS50966">
    <property type="entry name" value="ZF_SWIM"/>
    <property type="match status" value="1"/>
</dbReference>
<evidence type="ECO:0000313" key="5">
    <source>
        <dbReference type="EMBL" id="SDN56373.1"/>
    </source>
</evidence>
<comment type="subunit">
    <text evidence="2">DNA polymerase III contains a core (composed of alpha, epsilon and theta chains) that associates with a tau subunit. This core dimerizes to form the POLIII' complex. PolIII' associates with the gamma complex (composed of gamma, delta, delta', psi and chi chains) and with the beta chain to form the complete DNA polymerase III complex.</text>
</comment>
<organism evidence="5 6">
    <name type="scientific">Aureimonas jatrophae</name>
    <dbReference type="NCBI Taxonomy" id="1166073"/>
    <lineage>
        <taxon>Bacteria</taxon>
        <taxon>Pseudomonadati</taxon>
        <taxon>Pseudomonadota</taxon>
        <taxon>Alphaproteobacteria</taxon>
        <taxon>Hyphomicrobiales</taxon>
        <taxon>Aurantimonadaceae</taxon>
        <taxon>Aureimonas</taxon>
    </lineage>
</organism>
<dbReference type="GO" id="GO:0008270">
    <property type="term" value="F:zinc ion binding"/>
    <property type="evidence" value="ECO:0007669"/>
    <property type="project" value="UniProtKB-KW"/>
</dbReference>